<keyword evidence="1" id="KW-1133">Transmembrane helix</keyword>
<gene>
    <name evidence="2" type="ORF">SAMN06295905_2555</name>
</gene>
<accession>A0A1Y6G990</accession>
<keyword evidence="1" id="KW-0812">Transmembrane</keyword>
<keyword evidence="1" id="KW-0472">Membrane</keyword>
<protein>
    <recommendedName>
        <fullName evidence="4">DUF3149 domain-containing protein</fullName>
    </recommendedName>
</protein>
<sequence>METVNEIIETLGDLPSSSLALLVVLAGFGLAAWAIYVVHEHSKQGPKR</sequence>
<evidence type="ECO:0008006" key="4">
    <source>
        <dbReference type="Google" id="ProtNLM"/>
    </source>
</evidence>
<organism evidence="2 3">
    <name type="scientific">Devosia lucknowensis</name>
    <dbReference type="NCBI Taxonomy" id="1096929"/>
    <lineage>
        <taxon>Bacteria</taxon>
        <taxon>Pseudomonadati</taxon>
        <taxon>Pseudomonadota</taxon>
        <taxon>Alphaproteobacteria</taxon>
        <taxon>Hyphomicrobiales</taxon>
        <taxon>Devosiaceae</taxon>
        <taxon>Devosia</taxon>
    </lineage>
</organism>
<dbReference type="EMBL" id="FXWK01000002">
    <property type="protein sequence ID" value="SMQ85278.1"/>
    <property type="molecule type" value="Genomic_DNA"/>
</dbReference>
<evidence type="ECO:0000313" key="3">
    <source>
        <dbReference type="Proteomes" id="UP000194474"/>
    </source>
</evidence>
<dbReference type="AlphaFoldDB" id="A0A1Y6G990"/>
<evidence type="ECO:0000313" key="2">
    <source>
        <dbReference type="EMBL" id="SMQ85278.1"/>
    </source>
</evidence>
<keyword evidence="3" id="KW-1185">Reference proteome</keyword>
<name>A0A1Y6G990_9HYPH</name>
<feature type="transmembrane region" description="Helical" evidence="1">
    <location>
        <begin position="19"/>
        <end position="38"/>
    </location>
</feature>
<reference evidence="3" key="1">
    <citation type="submission" date="2017-04" db="EMBL/GenBank/DDBJ databases">
        <authorList>
            <person name="Varghese N."/>
            <person name="Submissions S."/>
        </authorList>
    </citation>
    <scope>NUCLEOTIDE SEQUENCE [LARGE SCALE GENOMIC DNA]</scope>
</reference>
<evidence type="ECO:0000256" key="1">
    <source>
        <dbReference type="SAM" id="Phobius"/>
    </source>
</evidence>
<proteinExistence type="predicted"/>
<dbReference type="Proteomes" id="UP000194474">
    <property type="component" value="Unassembled WGS sequence"/>
</dbReference>